<keyword evidence="1" id="KW-0812">Transmembrane</keyword>
<dbReference type="InterPro" id="IPR011989">
    <property type="entry name" value="ARM-like"/>
</dbReference>
<keyword evidence="1" id="KW-0472">Membrane</keyword>
<feature type="transmembrane region" description="Helical" evidence="1">
    <location>
        <begin position="20"/>
        <end position="42"/>
    </location>
</feature>
<proteinExistence type="predicted"/>
<reference evidence="3" key="1">
    <citation type="journal article" date="2019" name="Int. J. Syst. Evol. Microbiol.">
        <title>Halobacteriovorax valvorus sp. nov., a novel prokaryotic predator isolated from coastal seawater of China.</title>
        <authorList>
            <person name="Chen M.-X."/>
        </authorList>
    </citation>
    <scope>NUCLEOTIDE SEQUENCE [LARGE SCALE GENOMIC DNA]</scope>
    <source>
        <strain evidence="3">BL9</strain>
    </source>
</reference>
<dbReference type="EMBL" id="QDKL01000001">
    <property type="protein sequence ID" value="RZF23257.1"/>
    <property type="molecule type" value="Genomic_DNA"/>
</dbReference>
<dbReference type="Gene3D" id="1.25.10.10">
    <property type="entry name" value="Leucine-rich Repeat Variant"/>
    <property type="match status" value="1"/>
</dbReference>
<dbReference type="RefSeq" id="WP_114706204.1">
    <property type="nucleotide sequence ID" value="NZ_QDKL01000001.1"/>
</dbReference>
<protein>
    <submittedName>
        <fullName evidence="2">HEAT repeat domain-containing protein</fullName>
    </submittedName>
</protein>
<organism evidence="2 3">
    <name type="scientific">Halobacteriovorax vibrionivorans</name>
    <dbReference type="NCBI Taxonomy" id="2152716"/>
    <lineage>
        <taxon>Bacteria</taxon>
        <taxon>Pseudomonadati</taxon>
        <taxon>Bdellovibrionota</taxon>
        <taxon>Bacteriovoracia</taxon>
        <taxon>Bacteriovoracales</taxon>
        <taxon>Halobacteriovoraceae</taxon>
        <taxon>Halobacteriovorax</taxon>
    </lineage>
</organism>
<name>A0ABY0IQ07_9BACT</name>
<dbReference type="InterPro" id="IPR016024">
    <property type="entry name" value="ARM-type_fold"/>
</dbReference>
<accession>A0ABY0IQ07</accession>
<dbReference type="Proteomes" id="UP000443582">
    <property type="component" value="Unassembled WGS sequence"/>
</dbReference>
<evidence type="ECO:0000313" key="3">
    <source>
        <dbReference type="Proteomes" id="UP000443582"/>
    </source>
</evidence>
<evidence type="ECO:0000256" key="1">
    <source>
        <dbReference type="SAM" id="Phobius"/>
    </source>
</evidence>
<keyword evidence="3" id="KW-1185">Reference proteome</keyword>
<sequence>MSEKNQNNKLDKKLLESNPVMGSLMVPIAIVLVGALIIFGVTKMLSNDHSYKDLVHEMKSKTFGNKWIAALELSKVISAGAIEEEDIPWVVENLKDVYRTSVDPRTRDFVVVAIGALGNEGGLPVLESALKDKNHPEINFHAMVALSKMPKGILFNWDLVKSFLGRDDAALTQVTILTLATHEVKDTENLFVDQLKSELGFTVRYAAATALIAYKNDEAKKTINEILMLNDESLGKRLTVQEIRGLKYNVLTALKKYGWNEMSPSVEKMINIEKDIKVVSLAKEVLNSLK</sequence>
<gene>
    <name evidence="2" type="ORF">DAY19_05665</name>
</gene>
<dbReference type="SUPFAM" id="SSF48371">
    <property type="entry name" value="ARM repeat"/>
    <property type="match status" value="1"/>
</dbReference>
<evidence type="ECO:0000313" key="2">
    <source>
        <dbReference type="EMBL" id="RZF23257.1"/>
    </source>
</evidence>
<comment type="caution">
    <text evidence="2">The sequence shown here is derived from an EMBL/GenBank/DDBJ whole genome shotgun (WGS) entry which is preliminary data.</text>
</comment>
<keyword evidence="1" id="KW-1133">Transmembrane helix</keyword>